<evidence type="ECO:0000256" key="12">
    <source>
        <dbReference type="ARBA" id="ARBA00023310"/>
    </source>
</evidence>
<evidence type="ECO:0000256" key="14">
    <source>
        <dbReference type="SAM" id="Phobius"/>
    </source>
</evidence>
<gene>
    <name evidence="15" type="primary">atp6</name>
</gene>
<dbReference type="InterPro" id="IPR000568">
    <property type="entry name" value="ATP_synth_F0_asu"/>
</dbReference>
<dbReference type="InterPro" id="IPR035908">
    <property type="entry name" value="F0_ATP_A_sf"/>
</dbReference>
<evidence type="ECO:0000256" key="3">
    <source>
        <dbReference type="ARBA" id="ARBA00006810"/>
    </source>
</evidence>
<sequence>MMNNLFSTFDPSTSYNFSLNWLSPLFFMLIIPNLYWLLPSKYMIIFNNLNNYMIKEMNTNLINKNNLMNLLMFNSLFMFIMFNNFISMFPFIFNSTSHMNFSLMFSLTLWLSYMIYGWMNYTNHMLIHLTPQGTPYILMPFMVLIELISNIIRPLTLAIRLSANIIAGHLLLTLISQSMINLNIMFTMMMILTQSILMILEVAVSFIQAYVFTTLSSLYSTETS</sequence>
<keyword evidence="8" id="KW-0375">Hydrogen ion transport</keyword>
<dbReference type="InterPro" id="IPR023011">
    <property type="entry name" value="ATP_synth_F0_asu_AS"/>
</dbReference>
<keyword evidence="12" id="KW-0066">ATP synthesis</keyword>
<keyword evidence="11 14" id="KW-0472">Membrane</keyword>
<evidence type="ECO:0000256" key="9">
    <source>
        <dbReference type="ARBA" id="ARBA00022989"/>
    </source>
</evidence>
<comment type="similarity">
    <text evidence="3">Belongs to the ATPase A chain family.</text>
</comment>
<name>A0A9E8K0C7_9HYME</name>
<feature type="transmembrane region" description="Helical" evidence="14">
    <location>
        <begin position="20"/>
        <end position="38"/>
    </location>
</feature>
<evidence type="ECO:0000256" key="13">
    <source>
        <dbReference type="RuleBase" id="RU004450"/>
    </source>
</evidence>
<comment type="subcellular location">
    <subcellularLocation>
        <location evidence="2">Membrane</location>
        <topology evidence="2">Multi-pass membrane protein</topology>
    </subcellularLocation>
    <subcellularLocation>
        <location evidence="13">Mitochondrion inner membrane</location>
        <topology evidence="13">Multi-pass membrane protein</topology>
    </subcellularLocation>
</comment>
<dbReference type="NCBIfam" id="TIGR01131">
    <property type="entry name" value="ATP_synt_6_or_A"/>
    <property type="match status" value="1"/>
</dbReference>
<dbReference type="AlphaFoldDB" id="A0A9E8K0C7"/>
<dbReference type="EMBL" id="OM677821">
    <property type="protein sequence ID" value="UZT67429.1"/>
    <property type="molecule type" value="Genomic_DNA"/>
</dbReference>
<dbReference type="Pfam" id="PF00119">
    <property type="entry name" value="ATP-synt_A"/>
    <property type="match status" value="1"/>
</dbReference>
<keyword evidence="9 14" id="KW-1133">Transmembrane helix</keyword>
<protein>
    <recommendedName>
        <fullName evidence="13">ATP synthase subunit a</fullName>
    </recommendedName>
</protein>
<dbReference type="GO" id="GO:0045259">
    <property type="term" value="C:proton-transporting ATP synthase complex"/>
    <property type="evidence" value="ECO:0007669"/>
    <property type="project" value="UniProtKB-KW"/>
</dbReference>
<dbReference type="CDD" id="cd00310">
    <property type="entry name" value="ATP-synt_Fo_a_6"/>
    <property type="match status" value="1"/>
</dbReference>
<evidence type="ECO:0000256" key="4">
    <source>
        <dbReference type="ARBA" id="ARBA00011648"/>
    </source>
</evidence>
<keyword evidence="6" id="KW-0138">CF(0)</keyword>
<dbReference type="InterPro" id="IPR045083">
    <property type="entry name" value="ATP_synth_F0_asu_bact/mt"/>
</dbReference>
<reference evidence="15" key="1">
    <citation type="journal article" date="2022" name="Genes (Basel)">
        <title>Novel Gene Rearrangements in the Mitochondrial Genomes of Cynipoid Wasps (Hymenoptera: Cynipoidea).</title>
        <authorList>
            <person name="Shu X."/>
            <person name="Li Z."/>
            <person name="Yuan R."/>
            <person name="Tang P."/>
            <person name="Chen X."/>
        </authorList>
    </citation>
    <scope>NUCLEOTIDE SEQUENCE</scope>
</reference>
<evidence type="ECO:0000256" key="8">
    <source>
        <dbReference type="ARBA" id="ARBA00022781"/>
    </source>
</evidence>
<evidence type="ECO:0000256" key="2">
    <source>
        <dbReference type="ARBA" id="ARBA00004141"/>
    </source>
</evidence>
<feature type="transmembrane region" description="Helical" evidence="14">
    <location>
        <begin position="196"/>
        <end position="219"/>
    </location>
</feature>
<dbReference type="PROSITE" id="PS00449">
    <property type="entry name" value="ATPASE_A"/>
    <property type="match status" value="1"/>
</dbReference>
<dbReference type="SUPFAM" id="SSF81336">
    <property type="entry name" value="F1F0 ATP synthase subunit A"/>
    <property type="match status" value="1"/>
</dbReference>
<keyword evidence="5" id="KW-0813">Transport</keyword>
<feature type="transmembrane region" description="Helical" evidence="14">
    <location>
        <begin position="99"/>
        <end position="121"/>
    </location>
</feature>
<evidence type="ECO:0000256" key="11">
    <source>
        <dbReference type="ARBA" id="ARBA00023136"/>
    </source>
</evidence>
<dbReference type="PANTHER" id="PTHR11410:SF0">
    <property type="entry name" value="ATP SYNTHASE SUBUNIT A"/>
    <property type="match status" value="1"/>
</dbReference>
<evidence type="ECO:0000256" key="10">
    <source>
        <dbReference type="ARBA" id="ARBA00023065"/>
    </source>
</evidence>
<evidence type="ECO:0000313" key="15">
    <source>
        <dbReference type="EMBL" id="UZT67429.1"/>
    </source>
</evidence>
<keyword evidence="7 14" id="KW-0812">Transmembrane</keyword>
<keyword evidence="15" id="KW-0496">Mitochondrion</keyword>
<proteinExistence type="inferred from homology"/>
<feature type="transmembrane region" description="Helical" evidence="14">
    <location>
        <begin position="70"/>
        <end position="93"/>
    </location>
</feature>
<evidence type="ECO:0000256" key="6">
    <source>
        <dbReference type="ARBA" id="ARBA00022547"/>
    </source>
</evidence>
<dbReference type="GO" id="GO:0046933">
    <property type="term" value="F:proton-transporting ATP synthase activity, rotational mechanism"/>
    <property type="evidence" value="ECO:0007669"/>
    <property type="project" value="TreeGrafter"/>
</dbReference>
<comment type="function">
    <text evidence="1">Mitochondrial membrane ATP synthase (F(1)F(0) ATP synthase or Complex V) produces ATP from ADP in the presence of a proton gradient across the membrane which is generated by electron transport complexes of the respiratory chain. F-type ATPases consist of two structural domains, F(1) - containing the extramembraneous catalytic core and F(0) - containing the membrane proton channel, linked together by a central stalk and a peripheral stalk. During catalysis, ATP synthesis in the catalytic domain of F(1) is coupled via a rotary mechanism of the central stalk subunits to proton translocation. Key component of the proton channel; it may play a direct role in the translocation of protons across the membrane.</text>
</comment>
<dbReference type="PANTHER" id="PTHR11410">
    <property type="entry name" value="ATP SYNTHASE SUBUNIT A"/>
    <property type="match status" value="1"/>
</dbReference>
<dbReference type="Gene3D" id="1.20.120.220">
    <property type="entry name" value="ATP synthase, F0 complex, subunit A"/>
    <property type="match status" value="1"/>
</dbReference>
<organism evidence="15">
    <name type="scientific">Aegilips sp. ZJUH 20220002</name>
    <dbReference type="NCBI Taxonomy" id="2943451"/>
    <lineage>
        <taxon>Eukaryota</taxon>
        <taxon>Metazoa</taxon>
        <taxon>Ecdysozoa</taxon>
        <taxon>Arthropoda</taxon>
        <taxon>Hexapoda</taxon>
        <taxon>Insecta</taxon>
        <taxon>Pterygota</taxon>
        <taxon>Neoptera</taxon>
        <taxon>Endopterygota</taxon>
        <taxon>Hymenoptera</taxon>
        <taxon>Apocrita</taxon>
        <taxon>Proctotrupomorpha</taxon>
        <taxon>Cynipoidea</taxon>
        <taxon>Figitidae</taxon>
        <taxon>Anacharitinae</taxon>
        <taxon>Aegilips</taxon>
    </lineage>
</organism>
<evidence type="ECO:0000256" key="1">
    <source>
        <dbReference type="ARBA" id="ARBA00002070"/>
    </source>
</evidence>
<dbReference type="PRINTS" id="PR00123">
    <property type="entry name" value="ATPASEA"/>
</dbReference>
<comment type="subunit">
    <text evidence="4">F-type ATPases have 2 components, CF(1) - the catalytic core - and CF(0) - the membrane proton channel. CF(1) has five subunits: alpha(3), beta(3), gamma(1), delta(1), epsilon(1). CF(0) has three main subunits: a, b and c.</text>
</comment>
<dbReference type="GO" id="GO:0005743">
    <property type="term" value="C:mitochondrial inner membrane"/>
    <property type="evidence" value="ECO:0007669"/>
    <property type="project" value="UniProtKB-SubCell"/>
</dbReference>
<evidence type="ECO:0000256" key="7">
    <source>
        <dbReference type="ARBA" id="ARBA00022692"/>
    </source>
</evidence>
<geneLocation type="mitochondrion" evidence="15"/>
<accession>A0A9E8K0C7</accession>
<feature type="transmembrane region" description="Helical" evidence="14">
    <location>
        <begin position="133"/>
        <end position="152"/>
    </location>
</feature>
<evidence type="ECO:0000256" key="5">
    <source>
        <dbReference type="ARBA" id="ARBA00022448"/>
    </source>
</evidence>
<reference evidence="15" key="2">
    <citation type="submission" date="2022-02" db="EMBL/GenBank/DDBJ databases">
        <authorList>
            <person name="Shu X.H."/>
            <person name="Li Z.K."/>
            <person name="Tang P."/>
            <person name="Chen X.X."/>
        </authorList>
    </citation>
    <scope>NUCLEOTIDE SEQUENCE</scope>
</reference>
<keyword evidence="10" id="KW-0406">Ion transport</keyword>